<dbReference type="Proteomes" id="UP001213681">
    <property type="component" value="Unassembled WGS sequence"/>
</dbReference>
<dbReference type="AlphaFoldDB" id="A0AAD6CAT6"/>
<dbReference type="RefSeq" id="XP_056768437.1">
    <property type="nucleotide sequence ID" value="XM_056907710.1"/>
</dbReference>
<reference evidence="1" key="2">
    <citation type="journal article" date="2023" name="IMA Fungus">
        <title>Comparative genomic study of the Penicillium genus elucidates a diverse pangenome and 15 lateral gene transfer events.</title>
        <authorList>
            <person name="Petersen C."/>
            <person name="Sorensen T."/>
            <person name="Nielsen M.R."/>
            <person name="Sondergaard T.E."/>
            <person name="Sorensen J.L."/>
            <person name="Fitzpatrick D.A."/>
            <person name="Frisvad J.C."/>
            <person name="Nielsen K.L."/>
        </authorList>
    </citation>
    <scope>NUCLEOTIDE SEQUENCE</scope>
    <source>
        <strain evidence="1">IBT 16125</strain>
    </source>
</reference>
<organism evidence="1 2">
    <name type="scientific">Penicillium daleae</name>
    <dbReference type="NCBI Taxonomy" id="63821"/>
    <lineage>
        <taxon>Eukaryota</taxon>
        <taxon>Fungi</taxon>
        <taxon>Dikarya</taxon>
        <taxon>Ascomycota</taxon>
        <taxon>Pezizomycotina</taxon>
        <taxon>Eurotiomycetes</taxon>
        <taxon>Eurotiomycetidae</taxon>
        <taxon>Eurotiales</taxon>
        <taxon>Aspergillaceae</taxon>
        <taxon>Penicillium</taxon>
    </lineage>
</organism>
<reference evidence="1" key="1">
    <citation type="submission" date="2022-12" db="EMBL/GenBank/DDBJ databases">
        <authorList>
            <person name="Petersen C."/>
        </authorList>
    </citation>
    <scope>NUCLEOTIDE SEQUENCE</scope>
    <source>
        <strain evidence="1">IBT 16125</strain>
    </source>
</reference>
<keyword evidence="2" id="KW-1185">Reference proteome</keyword>
<protein>
    <submittedName>
        <fullName evidence="1">Uncharacterized protein</fullName>
    </submittedName>
</protein>
<sequence length="363" mass="40180">MSQRKFKFQGPDPAYIQYLEEQVEHLVNLISAQPYPSPDQASLCKPVPSNTEGPVACGIQIVEYTPPCIPTPAHTCEEKIPKWKNQLNVFVEGVLAATQLQRARQLAGIDTPARNQTALKLILGHGGVPIFPEESGTTALPPILPTERPELVVQGCLYGKFIARCAKDQKFTTRVVDFQKLVFCSFCVVMVGAGVSKKATNDMMRRYLDETKEDLTLEKYRHGAVWANRCMAALLENGWGCEAWEFFLLESRGPAQFSRFAANDTDSYKIVANKLGAPEMAHWEPGWIPYCLPCIVHYLTGYTIPLARICIALGYGPIPFSKVQLLSGPFTQSLNPLFSAEEAPGVVPIEQQDTDLYLLAGIS</sequence>
<dbReference type="GeneID" id="81597953"/>
<name>A0AAD6CAT6_9EURO</name>
<gene>
    <name evidence="1" type="ORF">N7458_004328</name>
</gene>
<accession>A0AAD6CAT6</accession>
<dbReference type="EMBL" id="JAPVEA010000004">
    <property type="protein sequence ID" value="KAJ5456064.1"/>
    <property type="molecule type" value="Genomic_DNA"/>
</dbReference>
<evidence type="ECO:0000313" key="2">
    <source>
        <dbReference type="Proteomes" id="UP001213681"/>
    </source>
</evidence>
<comment type="caution">
    <text evidence="1">The sequence shown here is derived from an EMBL/GenBank/DDBJ whole genome shotgun (WGS) entry which is preliminary data.</text>
</comment>
<proteinExistence type="predicted"/>
<evidence type="ECO:0000313" key="1">
    <source>
        <dbReference type="EMBL" id="KAJ5456064.1"/>
    </source>
</evidence>